<evidence type="ECO:0000256" key="4">
    <source>
        <dbReference type="ARBA" id="ARBA00022722"/>
    </source>
</evidence>
<dbReference type="SUPFAM" id="SSF55658">
    <property type="entry name" value="L9 N-domain-like"/>
    <property type="match status" value="1"/>
</dbReference>
<evidence type="ECO:0000256" key="3">
    <source>
        <dbReference type="ARBA" id="ARBA00012180"/>
    </source>
</evidence>
<dbReference type="EMBL" id="BORW01000031">
    <property type="protein sequence ID" value="GIO69409.1"/>
    <property type="molecule type" value="Genomic_DNA"/>
</dbReference>
<dbReference type="InterPro" id="IPR012337">
    <property type="entry name" value="RNaseH-like_sf"/>
</dbReference>
<dbReference type="InterPro" id="IPR017290">
    <property type="entry name" value="RNase_H_bac"/>
</dbReference>
<dbReference type="SUPFAM" id="SSF53098">
    <property type="entry name" value="Ribonuclease H-like"/>
    <property type="match status" value="1"/>
</dbReference>
<comment type="subcellular location">
    <subcellularLocation>
        <location evidence="8">Cytoplasm</location>
    </subcellularLocation>
</comment>
<dbReference type="PANTHER" id="PTHR10642:SF26">
    <property type="entry name" value="RIBONUCLEASE H1"/>
    <property type="match status" value="1"/>
</dbReference>
<gene>
    <name evidence="11" type="ORF">J21TS3_42300</name>
</gene>
<evidence type="ECO:0000313" key="11">
    <source>
        <dbReference type="EMBL" id="GIO69409.1"/>
    </source>
</evidence>
<evidence type="ECO:0000256" key="6">
    <source>
        <dbReference type="ARBA" id="ARBA00022759"/>
    </source>
</evidence>
<dbReference type="EC" id="3.1.26.4" evidence="3 8"/>
<dbReference type="PIRSF" id="PIRSF037839">
    <property type="entry name" value="Ribonuclease_H"/>
    <property type="match status" value="1"/>
</dbReference>
<dbReference type="InterPro" id="IPR037056">
    <property type="entry name" value="RNase_H1_N_sf"/>
</dbReference>
<keyword evidence="5 8" id="KW-0479">Metal-binding</keyword>
<dbReference type="InterPro" id="IPR050092">
    <property type="entry name" value="RNase_H"/>
</dbReference>
<evidence type="ECO:0000259" key="10">
    <source>
        <dbReference type="PROSITE" id="PS50879"/>
    </source>
</evidence>
<reference evidence="11 12" key="1">
    <citation type="submission" date="2021-03" db="EMBL/GenBank/DDBJ databases">
        <title>Antimicrobial resistance genes in bacteria isolated from Japanese honey, and their potential for conferring macrolide and lincosamide resistance in the American foulbrood pathogen Paenibacillus larvae.</title>
        <authorList>
            <person name="Okamoto M."/>
            <person name="Kumagai M."/>
            <person name="Kanamori H."/>
            <person name="Takamatsu D."/>
        </authorList>
    </citation>
    <scope>NUCLEOTIDE SEQUENCE [LARGE SCALE GENOMIC DNA]</scope>
    <source>
        <strain evidence="11 12">J21TS3</strain>
    </source>
</reference>
<feature type="region of interest" description="Disordered" evidence="9">
    <location>
        <begin position="56"/>
        <end position="82"/>
    </location>
</feature>
<dbReference type="NCBIfam" id="NF046109">
    <property type="entry name" value="RNaseH_Halikb"/>
    <property type="match status" value="1"/>
</dbReference>
<comment type="function">
    <text evidence="8">Endonuclease that specifically degrades the RNA of RNA-DNA hybrids.</text>
</comment>
<dbReference type="InterPro" id="IPR036397">
    <property type="entry name" value="RNaseH_sf"/>
</dbReference>
<keyword evidence="8" id="KW-0460">Magnesium</keyword>
<keyword evidence="8" id="KW-0963">Cytoplasm</keyword>
<protein>
    <recommendedName>
        <fullName evidence="3 8">Ribonuclease H</fullName>
        <ecNumber evidence="3 8">3.1.26.4</ecNumber>
    </recommendedName>
</protein>
<comment type="catalytic activity">
    <reaction evidence="1 8">
        <text>Endonucleolytic cleavage to 5'-phosphomonoester.</text>
        <dbReference type="EC" id="3.1.26.4"/>
    </reaction>
</comment>
<dbReference type="InterPro" id="IPR009027">
    <property type="entry name" value="Ribosomal_bL9/RNase_H1_N"/>
</dbReference>
<dbReference type="InterPro" id="IPR002156">
    <property type="entry name" value="RNaseH_domain"/>
</dbReference>
<dbReference type="PROSITE" id="PS50879">
    <property type="entry name" value="RNASE_H_1"/>
    <property type="match status" value="1"/>
</dbReference>
<dbReference type="PANTHER" id="PTHR10642">
    <property type="entry name" value="RIBONUCLEASE H1"/>
    <property type="match status" value="1"/>
</dbReference>
<dbReference type="RefSeq" id="WP_212952078.1">
    <property type="nucleotide sequence ID" value="NZ_BORW01000031.1"/>
</dbReference>
<keyword evidence="4 8" id="KW-0540">Nuclease</keyword>
<dbReference type="Pfam" id="PF01693">
    <property type="entry name" value="Cauli_VI"/>
    <property type="match status" value="1"/>
</dbReference>
<evidence type="ECO:0000256" key="7">
    <source>
        <dbReference type="ARBA" id="ARBA00022801"/>
    </source>
</evidence>
<keyword evidence="12" id="KW-1185">Reference proteome</keyword>
<evidence type="ECO:0000256" key="9">
    <source>
        <dbReference type="SAM" id="MobiDB-lite"/>
    </source>
</evidence>
<comment type="similarity">
    <text evidence="2 8">Belongs to the RNase H family.</text>
</comment>
<evidence type="ECO:0000313" key="12">
    <source>
        <dbReference type="Proteomes" id="UP000680638"/>
    </source>
</evidence>
<sequence length="219" mass="24130">MAKSKFYVVWEGKKPGVYATWAECQAQVNGYPDAKYKSYESRAEAEAAFKGGWKGNWGQGKSTSSKTAGGGKAGAGKPSPAGEEEIVYDSISVDVGTRGNPGPVEYKGVDTRTGEILFYVGPIENGTNNLGEFIAIVHALAYLKKLGSSKTVYTDSQTALAWVRKKKPATTLARNESTRKIWELTDRAVQWLENNTYENKILKWNTEKWGEIKADFGRK</sequence>
<evidence type="ECO:0000256" key="5">
    <source>
        <dbReference type="ARBA" id="ARBA00022723"/>
    </source>
</evidence>
<dbReference type="Gene3D" id="3.30.420.10">
    <property type="entry name" value="Ribonuclease H-like superfamily/Ribonuclease H"/>
    <property type="match status" value="1"/>
</dbReference>
<feature type="domain" description="RNase H type-1" evidence="10">
    <location>
        <begin position="80"/>
        <end position="219"/>
    </location>
</feature>
<evidence type="ECO:0000256" key="2">
    <source>
        <dbReference type="ARBA" id="ARBA00005300"/>
    </source>
</evidence>
<evidence type="ECO:0000256" key="1">
    <source>
        <dbReference type="ARBA" id="ARBA00000077"/>
    </source>
</evidence>
<evidence type="ECO:0000256" key="8">
    <source>
        <dbReference type="PIRNR" id="PIRNR037839"/>
    </source>
</evidence>
<accession>A0ABQ4M1M9</accession>
<dbReference type="InterPro" id="IPR011320">
    <property type="entry name" value="RNase_H1_N"/>
</dbReference>
<dbReference type="Proteomes" id="UP000680638">
    <property type="component" value="Unassembled WGS sequence"/>
</dbReference>
<dbReference type="Gene3D" id="3.40.970.10">
    <property type="entry name" value="Ribonuclease H1, N-terminal domain"/>
    <property type="match status" value="1"/>
</dbReference>
<keyword evidence="6 8" id="KW-0255">Endonuclease</keyword>
<name>A0ABQ4M1M9_9BACL</name>
<keyword evidence="7 8" id="KW-0378">Hydrolase</keyword>
<organism evidence="11 12">
    <name type="scientific">Paenibacillus cookii</name>
    <dbReference type="NCBI Taxonomy" id="157839"/>
    <lineage>
        <taxon>Bacteria</taxon>
        <taxon>Bacillati</taxon>
        <taxon>Bacillota</taxon>
        <taxon>Bacilli</taxon>
        <taxon>Bacillales</taxon>
        <taxon>Paenibacillaceae</taxon>
        <taxon>Paenibacillus</taxon>
    </lineage>
</organism>
<proteinExistence type="inferred from homology"/>
<comment type="caution">
    <text evidence="11">The sequence shown here is derived from an EMBL/GenBank/DDBJ whole genome shotgun (WGS) entry which is preliminary data.</text>
</comment>